<organism evidence="4 5">
    <name type="scientific">Rubripirellula reticaptiva</name>
    <dbReference type="NCBI Taxonomy" id="2528013"/>
    <lineage>
        <taxon>Bacteria</taxon>
        <taxon>Pseudomonadati</taxon>
        <taxon>Planctomycetota</taxon>
        <taxon>Planctomycetia</taxon>
        <taxon>Pirellulales</taxon>
        <taxon>Pirellulaceae</taxon>
        <taxon>Rubripirellula</taxon>
    </lineage>
</organism>
<name>A0A5C6EPJ5_9BACT</name>
<comment type="caution">
    <text evidence="4">The sequence shown here is derived from an EMBL/GenBank/DDBJ whole genome shotgun (WGS) entry which is preliminary data.</text>
</comment>
<dbReference type="Gene3D" id="2.60.120.560">
    <property type="entry name" value="Exo-inulinase, domain 1"/>
    <property type="match status" value="1"/>
</dbReference>
<reference evidence="4 5" key="1">
    <citation type="submission" date="2019-02" db="EMBL/GenBank/DDBJ databases">
        <title>Deep-cultivation of Planctomycetes and their phenomic and genomic characterization uncovers novel biology.</title>
        <authorList>
            <person name="Wiegand S."/>
            <person name="Jogler M."/>
            <person name="Boedeker C."/>
            <person name="Pinto D."/>
            <person name="Vollmers J."/>
            <person name="Rivas-Marin E."/>
            <person name="Kohn T."/>
            <person name="Peeters S.H."/>
            <person name="Heuer A."/>
            <person name="Rast P."/>
            <person name="Oberbeckmann S."/>
            <person name="Bunk B."/>
            <person name="Jeske O."/>
            <person name="Meyerdierks A."/>
            <person name="Storesund J.E."/>
            <person name="Kallscheuer N."/>
            <person name="Luecker S."/>
            <person name="Lage O.M."/>
            <person name="Pohl T."/>
            <person name="Merkel B.J."/>
            <person name="Hornburger P."/>
            <person name="Mueller R.-W."/>
            <person name="Bruemmer F."/>
            <person name="Labrenz M."/>
            <person name="Spormann A.M."/>
            <person name="Op Den Camp H."/>
            <person name="Overmann J."/>
            <person name="Amann R."/>
            <person name="Jetten M.S.M."/>
            <person name="Mascher T."/>
            <person name="Medema M.H."/>
            <person name="Devos D.P."/>
            <person name="Kaster A.-K."/>
            <person name="Ovreas L."/>
            <person name="Rohde M."/>
            <person name="Galperin M.Y."/>
            <person name="Jogler C."/>
        </authorList>
    </citation>
    <scope>NUCLEOTIDE SEQUENCE [LARGE SCALE GENOMIC DNA]</scope>
    <source>
        <strain evidence="4 5">Poly59</strain>
    </source>
</reference>
<dbReference type="Pfam" id="PF06439">
    <property type="entry name" value="3keto-disac_hyd"/>
    <property type="match status" value="1"/>
</dbReference>
<evidence type="ECO:0000256" key="1">
    <source>
        <dbReference type="SAM" id="MobiDB-lite"/>
    </source>
</evidence>
<dbReference type="OrthoDB" id="282033at2"/>
<feature type="chain" id="PRO_5022741766" description="3-keto-alpha-glucoside-1,2-lyase/3-keto-2-hydroxy-glucal hydratase domain-containing protein" evidence="2">
    <location>
        <begin position="23"/>
        <end position="261"/>
    </location>
</feature>
<feature type="region of interest" description="Disordered" evidence="1">
    <location>
        <begin position="23"/>
        <end position="59"/>
    </location>
</feature>
<keyword evidence="5" id="KW-1185">Reference proteome</keyword>
<protein>
    <recommendedName>
        <fullName evidence="3">3-keto-alpha-glucoside-1,2-lyase/3-keto-2-hydroxy-glucal hydratase domain-containing protein</fullName>
    </recommendedName>
</protein>
<accession>A0A5C6EPJ5</accession>
<dbReference type="InterPro" id="IPR010496">
    <property type="entry name" value="AL/BT2_dom"/>
</dbReference>
<evidence type="ECO:0000259" key="3">
    <source>
        <dbReference type="Pfam" id="PF06439"/>
    </source>
</evidence>
<sequence precursor="true">MNRFATCLLFSTWLSLTPLSRADDPNTAAAESKAVSTSPVGGAASEKEAASEKGAAPAKQWKPLSAKWTACQFGGDGPTEITPNEKEGAAIKVEIGDPLSGVRWDGEVAKENYEIEMEGRRTEGFDFFCGLTFPVGDSHVTFVLGGWGGGVVGISNIDGMDASENAQAFYKTFANGEWQKIRVRVDPEQIQCWINDKVAIEQTRSDHRFDLRYEMEVCRPLGLAAYMCKAEYRNIRVRELTKAELAEAKKAAEIRAAEDDE</sequence>
<dbReference type="GO" id="GO:0016787">
    <property type="term" value="F:hydrolase activity"/>
    <property type="evidence" value="ECO:0007669"/>
    <property type="project" value="InterPro"/>
</dbReference>
<gene>
    <name evidence="4" type="ORF">Poly59_32470</name>
</gene>
<keyword evidence="2" id="KW-0732">Signal</keyword>
<evidence type="ECO:0000313" key="5">
    <source>
        <dbReference type="Proteomes" id="UP000317977"/>
    </source>
</evidence>
<dbReference type="EMBL" id="SJPX01000003">
    <property type="protein sequence ID" value="TWU51653.1"/>
    <property type="molecule type" value="Genomic_DNA"/>
</dbReference>
<evidence type="ECO:0000256" key="2">
    <source>
        <dbReference type="SAM" id="SignalP"/>
    </source>
</evidence>
<feature type="domain" description="3-keto-alpha-glucoside-1,2-lyase/3-keto-2-hydroxy-glucal hydratase" evidence="3">
    <location>
        <begin position="108"/>
        <end position="238"/>
    </location>
</feature>
<dbReference type="RefSeq" id="WP_146534962.1">
    <property type="nucleotide sequence ID" value="NZ_SJPX01000003.1"/>
</dbReference>
<proteinExistence type="predicted"/>
<feature type="signal peptide" evidence="2">
    <location>
        <begin position="1"/>
        <end position="22"/>
    </location>
</feature>
<dbReference type="AlphaFoldDB" id="A0A5C6EPJ5"/>
<dbReference type="Proteomes" id="UP000317977">
    <property type="component" value="Unassembled WGS sequence"/>
</dbReference>
<evidence type="ECO:0000313" key="4">
    <source>
        <dbReference type="EMBL" id="TWU51653.1"/>
    </source>
</evidence>